<evidence type="ECO:0000313" key="2">
    <source>
        <dbReference type="Proteomes" id="UP001148629"/>
    </source>
</evidence>
<gene>
    <name evidence="1" type="ORF">NM208_g6141</name>
</gene>
<dbReference type="Proteomes" id="UP001148629">
    <property type="component" value="Unassembled WGS sequence"/>
</dbReference>
<sequence length="474" mass="51458">MEHPNQDIYPSSQGQNSTKTSSHEKMGQADHMDMATVPANGFSGDGGKNYRTMGRWDTVLVLLTNQIGLGFLSLPSVLRDLGLIPGIIAVAGVGCLTWYTAFELGQFYHRYPHVVNVVEMAKVVGGRRFELVAGIGLLIQIIMTSAATCVTISIAFNTISTHALCTVGFIGISCLGCWVLCVPRTAKFVSQTGIPCCIGAVAAALIVIISLGVADPANAPSGWDKEIVLVAYPDFRKGLNAVLKITYTYSANINFVSFMAEMADPKRDYNFALAWLEVCSIAFFTLVAVVIYCLAGDYTTSPAFGSAPQIPAQVAYGIILPTIFSTGLAFGHTVGKYIYVEVMKAINAAHQMTDNSFKSWSIWIGIVTSFWALCFVISNAIPVFDSILAIASATTISWFTFGFSAIFWLFLNWDVKFSNWRKTSLTCVNIFLIIMSLFLNAAGLWSSITELIDIFADETSQIRGAFSCGDNALF</sequence>
<comment type="caution">
    <text evidence="1">The sequence shown here is derived from an EMBL/GenBank/DDBJ whole genome shotgun (WGS) entry which is preliminary data.</text>
</comment>
<name>A0ACC1SEC3_9HYPO</name>
<dbReference type="EMBL" id="JANRMS010000554">
    <property type="protein sequence ID" value="KAJ3537883.1"/>
    <property type="molecule type" value="Genomic_DNA"/>
</dbReference>
<protein>
    <submittedName>
        <fullName evidence="1">Uncharacterized protein</fullName>
    </submittedName>
</protein>
<organism evidence="1 2">
    <name type="scientific">Fusarium decemcellulare</name>
    <dbReference type="NCBI Taxonomy" id="57161"/>
    <lineage>
        <taxon>Eukaryota</taxon>
        <taxon>Fungi</taxon>
        <taxon>Dikarya</taxon>
        <taxon>Ascomycota</taxon>
        <taxon>Pezizomycotina</taxon>
        <taxon>Sordariomycetes</taxon>
        <taxon>Hypocreomycetidae</taxon>
        <taxon>Hypocreales</taxon>
        <taxon>Nectriaceae</taxon>
        <taxon>Fusarium</taxon>
        <taxon>Fusarium decemcellulare species complex</taxon>
    </lineage>
</organism>
<evidence type="ECO:0000313" key="1">
    <source>
        <dbReference type="EMBL" id="KAJ3537883.1"/>
    </source>
</evidence>
<accession>A0ACC1SEC3</accession>
<keyword evidence="2" id="KW-1185">Reference proteome</keyword>
<reference evidence="1" key="1">
    <citation type="submission" date="2022-08" db="EMBL/GenBank/DDBJ databases">
        <title>Genome Sequence of Fusarium decemcellulare.</title>
        <authorList>
            <person name="Buettner E."/>
        </authorList>
    </citation>
    <scope>NUCLEOTIDE SEQUENCE</scope>
    <source>
        <strain evidence="1">Babe19</strain>
    </source>
</reference>
<proteinExistence type="predicted"/>